<dbReference type="RefSeq" id="WP_027288414.1">
    <property type="nucleotide sequence ID" value="NZ_NRRE01000027.1"/>
</dbReference>
<comment type="similarity">
    <text evidence="2 10">Belongs to the FliR/MopE/SpaR family.</text>
</comment>
<keyword evidence="11" id="KW-0969">Cilium</keyword>
<dbReference type="InterPro" id="IPR006303">
    <property type="entry name" value="FliR"/>
</dbReference>
<evidence type="ECO:0000256" key="9">
    <source>
        <dbReference type="NCBIfam" id="TIGR01400"/>
    </source>
</evidence>
<evidence type="ECO:0000256" key="1">
    <source>
        <dbReference type="ARBA" id="ARBA00002578"/>
    </source>
</evidence>
<dbReference type="GO" id="GO:0009425">
    <property type="term" value="C:bacterial-type flagellum basal body"/>
    <property type="evidence" value="ECO:0007669"/>
    <property type="project" value="UniProtKB-SubCell"/>
</dbReference>
<comment type="caution">
    <text evidence="11">The sequence shown here is derived from an EMBL/GenBank/DDBJ whole genome shotgun (WGS) entry which is preliminary data.</text>
</comment>
<evidence type="ECO:0000256" key="10">
    <source>
        <dbReference type="RuleBase" id="RU362071"/>
    </source>
</evidence>
<organism evidence="11 12">
    <name type="scientific">Rhodovibrio salinarum</name>
    <dbReference type="NCBI Taxonomy" id="1087"/>
    <lineage>
        <taxon>Bacteria</taxon>
        <taxon>Pseudomonadati</taxon>
        <taxon>Pseudomonadota</taxon>
        <taxon>Alphaproteobacteria</taxon>
        <taxon>Rhodospirillales</taxon>
        <taxon>Rhodovibrionaceae</taxon>
        <taxon>Rhodovibrio</taxon>
    </lineage>
</organism>
<comment type="subcellular location">
    <subcellularLocation>
        <location evidence="10">Cell membrane</location>
        <topology evidence="10">Multi-pass membrane protein</topology>
    </subcellularLocation>
    <subcellularLocation>
        <location evidence="10">Bacterial flagellum basal body</location>
    </subcellularLocation>
</comment>
<keyword evidence="7" id="KW-0472">Membrane</keyword>
<dbReference type="Pfam" id="PF01311">
    <property type="entry name" value="Bac_export_1"/>
    <property type="match status" value="1"/>
</dbReference>
<evidence type="ECO:0000256" key="7">
    <source>
        <dbReference type="ARBA" id="ARBA00023136"/>
    </source>
</evidence>
<dbReference type="PANTHER" id="PTHR30065">
    <property type="entry name" value="FLAGELLAR BIOSYNTHETIC PROTEIN FLIR"/>
    <property type="match status" value="1"/>
</dbReference>
<keyword evidence="11" id="KW-0966">Cell projection</keyword>
<evidence type="ECO:0000256" key="8">
    <source>
        <dbReference type="ARBA" id="ARBA00023143"/>
    </source>
</evidence>
<dbReference type="Proteomes" id="UP000778970">
    <property type="component" value="Unassembled WGS sequence"/>
</dbReference>
<gene>
    <name evidence="11" type="primary">fliR</name>
    <name evidence="11" type="ORF">CKO21_14295</name>
</gene>
<accession>A0A934QKX3</accession>
<reference evidence="11" key="2">
    <citation type="journal article" date="2020" name="Microorganisms">
        <title>Osmotic Adaptation and Compatible Solute Biosynthesis of Phototrophic Bacteria as Revealed from Genome Analyses.</title>
        <authorList>
            <person name="Imhoff J.F."/>
            <person name="Rahn T."/>
            <person name="Kunzel S."/>
            <person name="Keller A."/>
            <person name="Neulinger S.C."/>
        </authorList>
    </citation>
    <scope>NUCLEOTIDE SEQUENCE</scope>
    <source>
        <strain evidence="11">DSM 9154</strain>
    </source>
</reference>
<evidence type="ECO:0000256" key="4">
    <source>
        <dbReference type="ARBA" id="ARBA00022475"/>
    </source>
</evidence>
<keyword evidence="4 10" id="KW-1003">Cell membrane</keyword>
<keyword evidence="12" id="KW-1185">Reference proteome</keyword>
<evidence type="ECO:0000256" key="5">
    <source>
        <dbReference type="ARBA" id="ARBA00022692"/>
    </source>
</evidence>
<evidence type="ECO:0000256" key="6">
    <source>
        <dbReference type="ARBA" id="ARBA00022989"/>
    </source>
</evidence>
<keyword evidence="6" id="KW-1133">Transmembrane helix</keyword>
<comment type="function">
    <text evidence="1 10">Role in flagellar biosynthesis.</text>
</comment>
<keyword evidence="5" id="KW-0812">Transmembrane</keyword>
<proteinExistence type="inferred from homology"/>
<keyword evidence="8 10" id="KW-0975">Bacterial flagellum</keyword>
<dbReference type="PANTHER" id="PTHR30065:SF8">
    <property type="entry name" value="FLAGELLAR BIOSYNTHETIC PROTEIN FLIR"/>
    <property type="match status" value="1"/>
</dbReference>
<protein>
    <recommendedName>
        <fullName evidence="3 9">Flagellar biosynthetic protein FliR</fullName>
    </recommendedName>
</protein>
<keyword evidence="11" id="KW-0282">Flagellum</keyword>
<evidence type="ECO:0000256" key="3">
    <source>
        <dbReference type="ARBA" id="ARBA00021717"/>
    </source>
</evidence>
<dbReference type="AlphaFoldDB" id="A0A934QKX3"/>
<dbReference type="GO" id="GO:0044780">
    <property type="term" value="P:bacterial-type flagellum assembly"/>
    <property type="evidence" value="ECO:0007669"/>
    <property type="project" value="UniProtKB-UniRule"/>
</dbReference>
<dbReference type="EMBL" id="NRRE01000027">
    <property type="protein sequence ID" value="MBK1698415.1"/>
    <property type="molecule type" value="Genomic_DNA"/>
</dbReference>
<dbReference type="PRINTS" id="PR00953">
    <property type="entry name" value="TYPE3IMRPROT"/>
</dbReference>
<dbReference type="GO" id="GO:0005886">
    <property type="term" value="C:plasma membrane"/>
    <property type="evidence" value="ECO:0007669"/>
    <property type="project" value="UniProtKB-SubCell"/>
</dbReference>
<evidence type="ECO:0000313" key="11">
    <source>
        <dbReference type="EMBL" id="MBK1698415.1"/>
    </source>
</evidence>
<sequence length="252" mass="26878">MLQELLPATLFSVLLVFVRVGAALSTLPGFGESYVSPRARMILALAVSLLVTPLVQDTLPGEPDQVSVLLALMAGELFIGLFIGTLARVFMSALVTGGMVMAYMSSQANALVNDPASQQQGSIIGAFLNITALVAIFGLNIHHIMLAAVVDSYVVFPVGVAPPVADFAQLMSQTVARSFLIAMKLAAPFVVAGLVLFLGVGLLSRLMPQVQIFFATMPLQIIKGIWLLMISLPAIISYFTGQFADLFMVFQQ</sequence>
<dbReference type="GO" id="GO:0006605">
    <property type="term" value="P:protein targeting"/>
    <property type="evidence" value="ECO:0007669"/>
    <property type="project" value="UniProtKB-UniRule"/>
</dbReference>
<reference evidence="11" key="1">
    <citation type="submission" date="2017-08" db="EMBL/GenBank/DDBJ databases">
        <authorList>
            <person name="Imhoff J.F."/>
            <person name="Rahn T."/>
            <person name="Kuenzel S."/>
            <person name="Neulinger S.C."/>
        </authorList>
    </citation>
    <scope>NUCLEOTIDE SEQUENCE</scope>
    <source>
        <strain evidence="11">DSM 9154</strain>
    </source>
</reference>
<evidence type="ECO:0000256" key="2">
    <source>
        <dbReference type="ARBA" id="ARBA00009772"/>
    </source>
</evidence>
<name>A0A934QKX3_9PROT</name>
<dbReference type="InterPro" id="IPR002010">
    <property type="entry name" value="T3SS_IM_R"/>
</dbReference>
<evidence type="ECO:0000313" key="12">
    <source>
        <dbReference type="Proteomes" id="UP000778970"/>
    </source>
</evidence>
<dbReference type="NCBIfam" id="TIGR01400">
    <property type="entry name" value="fliR"/>
    <property type="match status" value="1"/>
</dbReference>